<dbReference type="Gene3D" id="2.60.40.10">
    <property type="entry name" value="Immunoglobulins"/>
    <property type="match status" value="1"/>
</dbReference>
<dbReference type="Proteomes" id="UP000034380">
    <property type="component" value="Unassembled WGS sequence"/>
</dbReference>
<keyword evidence="1" id="KW-0812">Transmembrane</keyword>
<feature type="transmembrane region" description="Helical" evidence="1">
    <location>
        <begin position="187"/>
        <end position="204"/>
    </location>
</feature>
<dbReference type="InterPro" id="IPR043993">
    <property type="entry name" value="T4SS_pilin"/>
</dbReference>
<accession>A0A0G0ZK70</accession>
<evidence type="ECO:0000256" key="1">
    <source>
        <dbReference type="SAM" id="Phobius"/>
    </source>
</evidence>
<dbReference type="Pfam" id="PF18895">
    <property type="entry name" value="T4SS_pilin"/>
    <property type="match status" value="1"/>
</dbReference>
<name>A0A0G0ZK70_9BACT</name>
<dbReference type="InterPro" id="IPR013783">
    <property type="entry name" value="Ig-like_fold"/>
</dbReference>
<evidence type="ECO:0000313" key="3">
    <source>
        <dbReference type="Proteomes" id="UP000034380"/>
    </source>
</evidence>
<keyword evidence="1" id="KW-0472">Membrane</keyword>
<gene>
    <name evidence="2" type="ORF">UU70_C0017G0004</name>
</gene>
<proteinExistence type="predicted"/>
<reference evidence="2 3" key="1">
    <citation type="journal article" date="2015" name="Nature">
        <title>rRNA introns, odd ribosomes, and small enigmatic genomes across a large radiation of phyla.</title>
        <authorList>
            <person name="Brown C.T."/>
            <person name="Hug L.A."/>
            <person name="Thomas B.C."/>
            <person name="Sharon I."/>
            <person name="Castelle C.J."/>
            <person name="Singh A."/>
            <person name="Wilkins M.J."/>
            <person name="Williams K.H."/>
            <person name="Banfield J.F."/>
        </authorList>
    </citation>
    <scope>NUCLEOTIDE SEQUENCE [LARGE SCALE GENOMIC DNA]</scope>
</reference>
<dbReference type="InterPro" id="IPR014756">
    <property type="entry name" value="Ig_E-set"/>
</dbReference>
<keyword evidence="1" id="KW-1133">Transmembrane helix</keyword>
<evidence type="ECO:0000313" key="2">
    <source>
        <dbReference type="EMBL" id="KKS13368.1"/>
    </source>
</evidence>
<sequence>MAKHYWRSYIILAIFWSLFCSIQFSVAAVTPKITGINPTKAVPGQTVEIFGTNLVKNIKIESFDEKFYTPIGVVNSQGTTASFDIPLDFSAGLYKVSVTGPSGSVTSPQNLEVIVGGSEFSAPVYPTAPTQGLPTDLGQLIQQIFTWSLGILGISVFVMFFYSGFLWLTSAGNTSRVGEAKTHMTNAVFGAILLLSSYLILYTINPDFVINTVNLPGLGAIK</sequence>
<comment type="caution">
    <text evidence="2">The sequence shown here is derived from an EMBL/GenBank/DDBJ whole genome shotgun (WGS) entry which is preliminary data.</text>
</comment>
<feature type="transmembrane region" description="Helical" evidence="1">
    <location>
        <begin position="144"/>
        <end position="167"/>
    </location>
</feature>
<organism evidence="2 3">
    <name type="scientific">Candidatus Yanofskybacteria bacterium GW2011_GWA1_41_6</name>
    <dbReference type="NCBI Taxonomy" id="1619020"/>
    <lineage>
        <taxon>Bacteria</taxon>
        <taxon>Candidatus Yanofskyibacteriota</taxon>
    </lineage>
</organism>
<protein>
    <submittedName>
        <fullName evidence="2">Uncharacterized protein</fullName>
    </submittedName>
</protein>
<dbReference type="EMBL" id="LCBQ01000017">
    <property type="protein sequence ID" value="KKS13368.1"/>
    <property type="molecule type" value="Genomic_DNA"/>
</dbReference>
<dbReference type="SUPFAM" id="SSF81296">
    <property type="entry name" value="E set domains"/>
    <property type="match status" value="1"/>
</dbReference>
<dbReference type="AlphaFoldDB" id="A0A0G0ZK70"/>